<dbReference type="GO" id="GO:0005737">
    <property type="term" value="C:cytoplasm"/>
    <property type="evidence" value="ECO:0007669"/>
    <property type="project" value="UniProtKB-ARBA"/>
</dbReference>
<dbReference type="Proteomes" id="UP000016587">
    <property type="component" value="Chromosome"/>
</dbReference>
<evidence type="ECO:0000256" key="7">
    <source>
        <dbReference type="RuleBase" id="RU004466"/>
    </source>
</evidence>
<dbReference type="HOGENOM" id="CLU_014015_0_0_7"/>
<dbReference type="NCBIfam" id="NF045485">
    <property type="entry name" value="FPPsyn"/>
    <property type="match status" value="1"/>
</dbReference>
<dbReference type="PROSITE" id="PS00723">
    <property type="entry name" value="POLYPRENYL_SYNTHASE_1"/>
    <property type="match status" value="1"/>
</dbReference>
<dbReference type="GO" id="GO:0016114">
    <property type="term" value="P:terpenoid biosynthetic process"/>
    <property type="evidence" value="ECO:0007669"/>
    <property type="project" value="UniProtKB-ARBA"/>
</dbReference>
<dbReference type="GO" id="GO:0004659">
    <property type="term" value="F:prenyltransferase activity"/>
    <property type="evidence" value="ECO:0007669"/>
    <property type="project" value="InterPro"/>
</dbReference>
<reference evidence="8 9" key="1">
    <citation type="journal article" date="2013" name="J. Bacteriol.">
        <title>Roles of HynAB and Ech, the only two hydrogenases found in the model sulfate reducer Desulfovibrio gigas.</title>
        <authorList>
            <person name="Morais-Silva F.O."/>
            <person name="Santos C.I."/>
            <person name="Rodrigues R."/>
            <person name="Pereira I.A."/>
            <person name="Rodrigues-Pousada C."/>
        </authorList>
    </citation>
    <scope>NUCLEOTIDE SEQUENCE [LARGE SCALE GENOMIC DNA]</scope>
    <source>
        <strain evidence="9">ATCC 19364 / DSM 1382 / NCIMB 9332 / VKM B-1759</strain>
    </source>
</reference>
<dbReference type="eggNOG" id="COG0142">
    <property type="taxonomic scope" value="Bacteria"/>
</dbReference>
<evidence type="ECO:0000313" key="8">
    <source>
        <dbReference type="EMBL" id="AGW14525.1"/>
    </source>
</evidence>
<protein>
    <submittedName>
        <fullName evidence="8">Putative geranyltranstransferase</fullName>
    </submittedName>
</protein>
<name>T2GD64_MEGG1</name>
<keyword evidence="4" id="KW-0479">Metal-binding</keyword>
<proteinExistence type="inferred from homology"/>
<dbReference type="EMBL" id="CP006585">
    <property type="protein sequence ID" value="AGW14525.1"/>
    <property type="molecule type" value="Genomic_DNA"/>
</dbReference>
<reference evidence="9" key="2">
    <citation type="submission" date="2013-07" db="EMBL/GenBank/DDBJ databases">
        <authorList>
            <person name="Morais-Silva F.O."/>
            <person name="Rezende A.M."/>
            <person name="Pimentel C."/>
            <person name="Resende D.M."/>
            <person name="Santos C.I."/>
            <person name="Clemente C."/>
            <person name="de Oliveira L.M."/>
            <person name="da Silva S.M."/>
            <person name="Costa D.A."/>
            <person name="Varela-Raposo A."/>
            <person name="Horacio E.C.A."/>
            <person name="Matos M."/>
            <person name="Flores O."/>
            <person name="Ruiz J.C."/>
            <person name="Rodrigues-Pousada C."/>
        </authorList>
    </citation>
    <scope>NUCLEOTIDE SEQUENCE [LARGE SCALE GENOMIC DNA]</scope>
    <source>
        <strain evidence="9">ATCC 19364 / DSM 1382 / NCIMB 9332 / VKM B-1759</strain>
    </source>
</reference>
<dbReference type="Pfam" id="PF00348">
    <property type="entry name" value="polyprenyl_synt"/>
    <property type="match status" value="1"/>
</dbReference>
<dbReference type="SFLD" id="SFLDG01017">
    <property type="entry name" value="Polyprenyl_Transferase_Like"/>
    <property type="match status" value="1"/>
</dbReference>
<dbReference type="InterPro" id="IPR053378">
    <property type="entry name" value="Prenyl_diphosphate_synthase"/>
</dbReference>
<keyword evidence="5" id="KW-0460">Magnesium</keyword>
<dbReference type="InterPro" id="IPR000092">
    <property type="entry name" value="Polyprenyl_synt"/>
</dbReference>
<comment type="cofactor">
    <cofactor evidence="1">
        <name>Mg(2+)</name>
        <dbReference type="ChEBI" id="CHEBI:18420"/>
    </cofactor>
</comment>
<dbReference type="PATRIC" id="fig|1121448.10.peg.2759"/>
<dbReference type="PANTHER" id="PTHR43281">
    <property type="entry name" value="FARNESYL DIPHOSPHATE SYNTHASE"/>
    <property type="match status" value="1"/>
</dbReference>
<evidence type="ECO:0000313" key="9">
    <source>
        <dbReference type="Proteomes" id="UP000016587"/>
    </source>
</evidence>
<dbReference type="STRING" id="1121448.DGI_2796"/>
<comment type="similarity">
    <text evidence="2 7">Belongs to the FPP/GGPP synthase family.</text>
</comment>
<keyword evidence="6" id="KW-0414">Isoprene biosynthesis</keyword>
<dbReference type="PANTHER" id="PTHR43281:SF1">
    <property type="entry name" value="FARNESYL DIPHOSPHATE SYNTHASE"/>
    <property type="match status" value="1"/>
</dbReference>
<evidence type="ECO:0000256" key="5">
    <source>
        <dbReference type="ARBA" id="ARBA00022842"/>
    </source>
</evidence>
<evidence type="ECO:0000256" key="3">
    <source>
        <dbReference type="ARBA" id="ARBA00022679"/>
    </source>
</evidence>
<dbReference type="SFLD" id="SFLDS00005">
    <property type="entry name" value="Isoprenoid_Synthase_Type_I"/>
    <property type="match status" value="1"/>
</dbReference>
<dbReference type="SUPFAM" id="SSF48576">
    <property type="entry name" value="Terpenoid synthases"/>
    <property type="match status" value="1"/>
</dbReference>
<gene>
    <name evidence="8" type="ORF">DGI_2796</name>
</gene>
<evidence type="ECO:0000256" key="4">
    <source>
        <dbReference type="ARBA" id="ARBA00022723"/>
    </source>
</evidence>
<organism evidence="8 9">
    <name type="scientific">Megalodesulfovibrio gigas (strain ATCC 19364 / DSM 1382 / NCIMB 9332 / VKM B-1759)</name>
    <name type="common">Desulfovibrio gigas</name>
    <dbReference type="NCBI Taxonomy" id="1121448"/>
    <lineage>
        <taxon>Bacteria</taxon>
        <taxon>Pseudomonadati</taxon>
        <taxon>Thermodesulfobacteriota</taxon>
        <taxon>Desulfovibrionia</taxon>
        <taxon>Desulfovibrionales</taxon>
        <taxon>Desulfovibrionaceae</taxon>
        <taxon>Megalodesulfovibrio</taxon>
    </lineage>
</organism>
<accession>T2GD64</accession>
<evidence type="ECO:0000256" key="2">
    <source>
        <dbReference type="ARBA" id="ARBA00006706"/>
    </source>
</evidence>
<dbReference type="AlphaFoldDB" id="T2GD64"/>
<evidence type="ECO:0000256" key="6">
    <source>
        <dbReference type="ARBA" id="ARBA00023229"/>
    </source>
</evidence>
<sequence length="297" mass="31131">MSAEAMKQLLAERAALVETALRTCLHDADIPAPLLQAMEYSLHAGGKRLRPVLCLTAASLFGLDAAVVMPFACGIECIHTYSLIHDDLPAMDNDDLRRGKPTNHKVFGEAMAILAGDGLLTEAFRRMAGVQGVAPGRVLQAVAAMAAAAGAAGMVGGQALDMGYEKRTDITLPMLRDMHARKTGALIQASCLCGALLAGADEADQARLAGYGAALGVAFQIADDILDEVGDTAVMGKAAGSDRERGKTTYVSLVGLEKSRELACQAADEAAAQLHSWQGRDAAFLTALCRYVVDRAC</sequence>
<dbReference type="CDD" id="cd00685">
    <property type="entry name" value="Trans_IPPS_HT"/>
    <property type="match status" value="1"/>
</dbReference>
<dbReference type="GO" id="GO:0046872">
    <property type="term" value="F:metal ion binding"/>
    <property type="evidence" value="ECO:0007669"/>
    <property type="project" value="UniProtKB-KW"/>
</dbReference>
<keyword evidence="9" id="KW-1185">Reference proteome</keyword>
<dbReference type="Gene3D" id="1.10.600.10">
    <property type="entry name" value="Farnesyl Diphosphate Synthase"/>
    <property type="match status" value="1"/>
</dbReference>
<dbReference type="InterPro" id="IPR033749">
    <property type="entry name" value="Polyprenyl_synt_CS"/>
</dbReference>
<dbReference type="InterPro" id="IPR008949">
    <property type="entry name" value="Isoprenoid_synthase_dom_sf"/>
</dbReference>
<dbReference type="FunFam" id="1.10.600.10:FF:000001">
    <property type="entry name" value="Geranylgeranyl diphosphate synthase"/>
    <property type="match status" value="1"/>
</dbReference>
<evidence type="ECO:0000256" key="1">
    <source>
        <dbReference type="ARBA" id="ARBA00001946"/>
    </source>
</evidence>
<keyword evidence="3 7" id="KW-0808">Transferase</keyword>
<dbReference type="KEGG" id="dgg:DGI_2796"/>
<dbReference type="PROSITE" id="PS00444">
    <property type="entry name" value="POLYPRENYL_SYNTHASE_2"/>
    <property type="match status" value="1"/>
</dbReference>